<dbReference type="RefSeq" id="WP_110019667.1">
    <property type="nucleotide sequence ID" value="NZ_QGTJ01000011.1"/>
</dbReference>
<comment type="function">
    <text evidence="2">One of several proteins that assist in the late maturation steps of the functional core of the 30S ribosomal subunit. Associates with free 30S ribosomal subunits (but not with 30S subunits that are part of 70S ribosomes or polysomes). Required for efficient processing of 16S rRNA. May interact with the 5'-terminal helix region of 16S rRNA.</text>
</comment>
<dbReference type="GO" id="GO:0043024">
    <property type="term" value="F:ribosomal small subunit binding"/>
    <property type="evidence" value="ECO:0007669"/>
    <property type="project" value="TreeGrafter"/>
</dbReference>
<dbReference type="NCBIfam" id="TIGR00082">
    <property type="entry name" value="rbfA"/>
    <property type="match status" value="1"/>
</dbReference>
<organism evidence="3 4">
    <name type="scientific">Plasticicumulans acidivorans</name>
    <dbReference type="NCBI Taxonomy" id="886464"/>
    <lineage>
        <taxon>Bacteria</taxon>
        <taxon>Pseudomonadati</taxon>
        <taxon>Pseudomonadota</taxon>
        <taxon>Gammaproteobacteria</taxon>
        <taxon>Candidatus Competibacteraceae</taxon>
        <taxon>Plasticicumulans</taxon>
    </lineage>
</organism>
<evidence type="ECO:0000313" key="3">
    <source>
        <dbReference type="EMBL" id="PWV59254.1"/>
    </source>
</evidence>
<dbReference type="Gene3D" id="3.30.300.20">
    <property type="match status" value="1"/>
</dbReference>
<keyword evidence="1 2" id="KW-0690">Ribosome biogenesis</keyword>
<keyword evidence="4" id="KW-1185">Reference proteome</keyword>
<comment type="subcellular location">
    <subcellularLocation>
        <location evidence="2">Cytoplasm</location>
    </subcellularLocation>
</comment>
<evidence type="ECO:0000313" key="4">
    <source>
        <dbReference type="Proteomes" id="UP000246569"/>
    </source>
</evidence>
<dbReference type="InterPro" id="IPR000238">
    <property type="entry name" value="RbfA"/>
</dbReference>
<dbReference type="Proteomes" id="UP000246569">
    <property type="component" value="Unassembled WGS sequence"/>
</dbReference>
<dbReference type="SUPFAM" id="SSF89919">
    <property type="entry name" value="Ribosome-binding factor A, RbfA"/>
    <property type="match status" value="1"/>
</dbReference>
<dbReference type="Pfam" id="PF02033">
    <property type="entry name" value="RBFA"/>
    <property type="match status" value="1"/>
</dbReference>
<accession>A0A317MRZ6</accession>
<dbReference type="AlphaFoldDB" id="A0A317MRZ6"/>
<name>A0A317MRZ6_9GAMM</name>
<keyword evidence="2" id="KW-0963">Cytoplasm</keyword>
<protein>
    <recommendedName>
        <fullName evidence="2">Ribosome-binding factor A</fullName>
    </recommendedName>
</protein>
<dbReference type="PANTHER" id="PTHR33515">
    <property type="entry name" value="RIBOSOME-BINDING FACTOR A, CHLOROPLASTIC-RELATED"/>
    <property type="match status" value="1"/>
</dbReference>
<dbReference type="GO" id="GO:0030490">
    <property type="term" value="P:maturation of SSU-rRNA"/>
    <property type="evidence" value="ECO:0007669"/>
    <property type="project" value="UniProtKB-UniRule"/>
</dbReference>
<dbReference type="InterPro" id="IPR015946">
    <property type="entry name" value="KH_dom-like_a/b"/>
</dbReference>
<dbReference type="InterPro" id="IPR020053">
    <property type="entry name" value="Ribosome-bd_factorA_CS"/>
</dbReference>
<comment type="subunit">
    <text evidence="2">Monomer. Binds 30S ribosomal subunits, but not 50S ribosomal subunits or 70S ribosomes.</text>
</comment>
<dbReference type="PROSITE" id="PS01319">
    <property type="entry name" value="RBFA"/>
    <property type="match status" value="1"/>
</dbReference>
<sequence>MAKEFSRTRRLGEQIRRDLSLLIRQEIDDRRAAMVSITLVEVARDLSHAKVYVTYIGERDERKEMLAMLNAAAGVLRQQLGRGLHIRTVPRLAFEYDESIERGSDLDALIRKAVAEDQARHRDDDTESDD</sequence>
<dbReference type="InterPro" id="IPR023799">
    <property type="entry name" value="RbfA_dom_sf"/>
</dbReference>
<comment type="caution">
    <text evidence="3">The sequence shown here is derived from an EMBL/GenBank/DDBJ whole genome shotgun (WGS) entry which is preliminary data.</text>
</comment>
<reference evidence="3 4" key="1">
    <citation type="submission" date="2018-05" db="EMBL/GenBank/DDBJ databases">
        <title>Genomic Encyclopedia of Type Strains, Phase IV (KMG-IV): sequencing the most valuable type-strain genomes for metagenomic binning, comparative biology and taxonomic classification.</title>
        <authorList>
            <person name="Goeker M."/>
        </authorList>
    </citation>
    <scope>NUCLEOTIDE SEQUENCE [LARGE SCALE GENOMIC DNA]</scope>
    <source>
        <strain evidence="3 4">DSM 23606</strain>
    </source>
</reference>
<gene>
    <name evidence="2" type="primary">rbfA</name>
    <name evidence="3" type="ORF">C7443_11120</name>
</gene>
<evidence type="ECO:0000256" key="2">
    <source>
        <dbReference type="HAMAP-Rule" id="MF_00003"/>
    </source>
</evidence>
<dbReference type="GO" id="GO:0005829">
    <property type="term" value="C:cytosol"/>
    <property type="evidence" value="ECO:0007669"/>
    <property type="project" value="TreeGrafter"/>
</dbReference>
<evidence type="ECO:0000256" key="1">
    <source>
        <dbReference type="ARBA" id="ARBA00022517"/>
    </source>
</evidence>
<proteinExistence type="inferred from homology"/>
<dbReference type="EMBL" id="QGTJ01000011">
    <property type="protein sequence ID" value="PWV59254.1"/>
    <property type="molecule type" value="Genomic_DNA"/>
</dbReference>
<dbReference type="PANTHER" id="PTHR33515:SF1">
    <property type="entry name" value="RIBOSOME-BINDING FACTOR A, CHLOROPLASTIC-RELATED"/>
    <property type="match status" value="1"/>
</dbReference>
<dbReference type="HAMAP" id="MF_00003">
    <property type="entry name" value="RbfA"/>
    <property type="match status" value="1"/>
</dbReference>
<dbReference type="OrthoDB" id="307788at2"/>
<comment type="similarity">
    <text evidence="2">Belongs to the RbfA family.</text>
</comment>